<feature type="transmembrane region" description="Helical" evidence="8">
    <location>
        <begin position="383"/>
        <end position="403"/>
    </location>
</feature>
<evidence type="ECO:0000313" key="11">
    <source>
        <dbReference type="Proteomes" id="UP000317550"/>
    </source>
</evidence>
<dbReference type="OrthoDB" id="9764259at2"/>
<evidence type="ECO:0000256" key="3">
    <source>
        <dbReference type="ARBA" id="ARBA00007520"/>
    </source>
</evidence>
<comment type="function">
    <text evidence="1">Resistance to tetracycline by an active tetracycline efflux. This is an energy-dependent process that decreases the accumulation of the antibiotic in whole cells. This protein functions as a metal-tetracycline/H(+) antiporter.</text>
</comment>
<feature type="domain" description="Major facilitator superfamily (MFS) profile" evidence="9">
    <location>
        <begin position="13"/>
        <end position="407"/>
    </location>
</feature>
<feature type="transmembrane region" description="Helical" evidence="8">
    <location>
        <begin position="50"/>
        <end position="71"/>
    </location>
</feature>
<keyword evidence="4" id="KW-0813">Transport</keyword>
<dbReference type="InterPro" id="IPR011701">
    <property type="entry name" value="MFS"/>
</dbReference>
<feature type="transmembrane region" description="Helical" evidence="8">
    <location>
        <begin position="344"/>
        <end position="363"/>
    </location>
</feature>
<feature type="transmembrane region" description="Helical" evidence="8">
    <location>
        <begin position="257"/>
        <end position="275"/>
    </location>
</feature>
<feature type="transmembrane region" description="Helical" evidence="8">
    <location>
        <begin position="83"/>
        <end position="102"/>
    </location>
</feature>
<keyword evidence="11" id="KW-1185">Reference proteome</keyword>
<protein>
    <submittedName>
        <fullName evidence="10">TCR/Tet family MFS transporter</fullName>
    </submittedName>
</protein>
<dbReference type="GO" id="GO:0016020">
    <property type="term" value="C:membrane"/>
    <property type="evidence" value="ECO:0007669"/>
    <property type="project" value="UniProtKB-SubCell"/>
</dbReference>
<feature type="transmembrane region" description="Helical" evidence="8">
    <location>
        <begin position="310"/>
        <end position="332"/>
    </location>
</feature>
<name>A0A516SDF4_9NEIS</name>
<dbReference type="PROSITE" id="PS00216">
    <property type="entry name" value="SUGAR_TRANSPORT_1"/>
    <property type="match status" value="1"/>
</dbReference>
<comment type="subcellular location">
    <subcellularLocation>
        <location evidence="2">Membrane</location>
        <topology evidence="2">Multi-pass membrane protein</topology>
    </subcellularLocation>
</comment>
<dbReference type="KEGG" id="cari:FNU76_07345"/>
<dbReference type="InterPro" id="IPR005829">
    <property type="entry name" value="Sugar_transporter_CS"/>
</dbReference>
<keyword evidence="5 8" id="KW-0812">Transmembrane</keyword>
<dbReference type="Proteomes" id="UP000317550">
    <property type="component" value="Chromosome"/>
</dbReference>
<comment type="similarity">
    <text evidence="3">Belongs to the major facilitator superfamily. TCR/Tet family.</text>
</comment>
<dbReference type="EMBL" id="CP041730">
    <property type="protein sequence ID" value="QDQ26187.1"/>
    <property type="molecule type" value="Genomic_DNA"/>
</dbReference>
<feature type="transmembrane region" description="Helical" evidence="8">
    <location>
        <begin position="108"/>
        <end position="129"/>
    </location>
</feature>
<keyword evidence="6 8" id="KW-1133">Transmembrane helix</keyword>
<feature type="transmembrane region" description="Helical" evidence="8">
    <location>
        <begin position="171"/>
        <end position="189"/>
    </location>
</feature>
<evidence type="ECO:0000256" key="5">
    <source>
        <dbReference type="ARBA" id="ARBA00022692"/>
    </source>
</evidence>
<evidence type="ECO:0000256" key="2">
    <source>
        <dbReference type="ARBA" id="ARBA00004141"/>
    </source>
</evidence>
<feature type="transmembrane region" description="Helical" evidence="8">
    <location>
        <begin position="141"/>
        <end position="165"/>
    </location>
</feature>
<reference evidence="11" key="1">
    <citation type="submission" date="2019-07" db="EMBL/GenBank/DDBJ databases">
        <title>Chitinimonas sp. nov., isolated from Ny-Alesund, arctica soil.</title>
        <authorList>
            <person name="Xu Q."/>
            <person name="Peng F."/>
        </authorList>
    </citation>
    <scope>NUCLEOTIDE SEQUENCE [LARGE SCALE GENOMIC DNA]</scope>
    <source>
        <strain evidence="11">R3-44</strain>
    </source>
</reference>
<dbReference type="CDD" id="cd17388">
    <property type="entry name" value="MFS_TetA"/>
    <property type="match status" value="1"/>
</dbReference>
<evidence type="ECO:0000256" key="6">
    <source>
        <dbReference type="ARBA" id="ARBA00022989"/>
    </source>
</evidence>
<dbReference type="PRINTS" id="PR01035">
    <property type="entry name" value="TCRTETA"/>
</dbReference>
<evidence type="ECO:0000256" key="8">
    <source>
        <dbReference type="SAM" id="Phobius"/>
    </source>
</evidence>
<dbReference type="PANTHER" id="PTHR23504">
    <property type="entry name" value="MAJOR FACILITATOR SUPERFAMILY DOMAIN-CONTAINING PROTEIN 10"/>
    <property type="match status" value="1"/>
</dbReference>
<dbReference type="PANTHER" id="PTHR23504:SF15">
    <property type="entry name" value="MAJOR FACILITATOR SUPERFAMILY (MFS) PROFILE DOMAIN-CONTAINING PROTEIN"/>
    <property type="match status" value="1"/>
</dbReference>
<evidence type="ECO:0000259" key="9">
    <source>
        <dbReference type="PROSITE" id="PS50850"/>
    </source>
</evidence>
<feature type="transmembrane region" description="Helical" evidence="8">
    <location>
        <begin position="287"/>
        <end position="304"/>
    </location>
</feature>
<dbReference type="AlphaFoldDB" id="A0A516SDF4"/>
<dbReference type="Pfam" id="PF07690">
    <property type="entry name" value="MFS_1"/>
    <property type="match status" value="1"/>
</dbReference>
<dbReference type="InterPro" id="IPR020846">
    <property type="entry name" value="MFS_dom"/>
</dbReference>
<dbReference type="InterPro" id="IPR036259">
    <property type="entry name" value="MFS_trans_sf"/>
</dbReference>
<keyword evidence="7 8" id="KW-0472">Membrane</keyword>
<organism evidence="10 11">
    <name type="scientific">Chitinimonas arctica</name>
    <dbReference type="NCBI Taxonomy" id="2594795"/>
    <lineage>
        <taxon>Bacteria</taxon>
        <taxon>Pseudomonadati</taxon>
        <taxon>Pseudomonadota</taxon>
        <taxon>Betaproteobacteria</taxon>
        <taxon>Neisseriales</taxon>
        <taxon>Chitinibacteraceae</taxon>
        <taxon>Chitinimonas</taxon>
    </lineage>
</organism>
<evidence type="ECO:0000313" key="10">
    <source>
        <dbReference type="EMBL" id="QDQ26187.1"/>
    </source>
</evidence>
<accession>A0A516SDF4</accession>
<feature type="transmembrane region" description="Helical" evidence="8">
    <location>
        <begin position="224"/>
        <end position="245"/>
    </location>
</feature>
<evidence type="ECO:0000256" key="7">
    <source>
        <dbReference type="ARBA" id="ARBA00023136"/>
    </source>
</evidence>
<evidence type="ECO:0000256" key="1">
    <source>
        <dbReference type="ARBA" id="ARBA00003279"/>
    </source>
</evidence>
<dbReference type="Gene3D" id="1.20.1250.20">
    <property type="entry name" value="MFS general substrate transporter like domains"/>
    <property type="match status" value="1"/>
</dbReference>
<dbReference type="SUPFAM" id="SSF103473">
    <property type="entry name" value="MFS general substrate transporter"/>
    <property type="match status" value="1"/>
</dbReference>
<dbReference type="InterPro" id="IPR001958">
    <property type="entry name" value="Tet-R_TetA/multi-R_MdtG-like"/>
</dbReference>
<dbReference type="PROSITE" id="PS50850">
    <property type="entry name" value="MFS"/>
    <property type="match status" value="1"/>
</dbReference>
<dbReference type="GO" id="GO:0022857">
    <property type="term" value="F:transmembrane transporter activity"/>
    <property type="evidence" value="ECO:0007669"/>
    <property type="project" value="InterPro"/>
</dbReference>
<evidence type="ECO:0000256" key="4">
    <source>
        <dbReference type="ARBA" id="ARBA00022448"/>
    </source>
</evidence>
<feature type="transmembrane region" description="Helical" evidence="8">
    <location>
        <begin position="12"/>
        <end position="35"/>
    </location>
</feature>
<dbReference type="RefSeq" id="WP_144277586.1">
    <property type="nucleotide sequence ID" value="NZ_CP041730.1"/>
</dbReference>
<sequence>MWSKLFSKNRQASQAFILFTVFLDVLGIGLIIPVLPSLVGEFTASRDQQAYWYGALSVTYGVMQFFCAPMLGALSDRFGRRPVLLLSIFGLAVSYVVHAVAASLLSLLLVRILSGGTGASFSVANAYMADITSTEQRGKSFGLLGAAFGMGFIFGPMLGGVLGAYDLRLPFVVAAVLALLNGLYGYFVLPESLPVERRAAFSFQRANPFSALGNLSRIHGVGGLIWVFALTVLAQFILQTTWVLYTEFRFGWGPPENGAALFVVGMVGALVQGLLQGRLLKRFGEVRLALFGLASGTVAFLLYGLATQGWMLYCIVLANFLSFAAGPALQAIVSKSVDPSEQGLTMGSLNAINSVAIIVAPVIGSSLLAEVSHLPGNDWRLGATFYICSVLQGLGLLLAVLHFNRQARQRRVPAGDTVPSVDLPASHS</sequence>
<gene>
    <name evidence="10" type="ORF">FNU76_07345</name>
</gene>
<proteinExistence type="inferred from homology"/>